<feature type="transmembrane region" description="Helical" evidence="1">
    <location>
        <begin position="88"/>
        <end position="112"/>
    </location>
</feature>
<gene>
    <name evidence="3" type="ORF">L0U88_19430</name>
</gene>
<feature type="transmembrane region" description="Helical" evidence="1">
    <location>
        <begin position="124"/>
        <end position="145"/>
    </location>
</feature>
<keyword evidence="1" id="KW-0472">Membrane</keyword>
<feature type="transmembrane region" description="Helical" evidence="1">
    <location>
        <begin position="21"/>
        <end position="43"/>
    </location>
</feature>
<keyword evidence="1" id="KW-1133">Transmembrane helix</keyword>
<evidence type="ECO:0000256" key="1">
    <source>
        <dbReference type="SAM" id="Phobius"/>
    </source>
</evidence>
<reference evidence="3 4" key="1">
    <citation type="submission" date="2022-01" db="EMBL/GenBank/DDBJ databases">
        <title>Flavihumibacter sp. nov., isolated from sediment of a river.</title>
        <authorList>
            <person name="Liu H."/>
        </authorList>
    </citation>
    <scope>NUCLEOTIDE SEQUENCE [LARGE SCALE GENOMIC DNA]</scope>
    <source>
        <strain evidence="3 4">RY-1</strain>
    </source>
</reference>
<evidence type="ECO:0000259" key="2">
    <source>
        <dbReference type="PROSITE" id="PS50930"/>
    </source>
</evidence>
<protein>
    <submittedName>
        <fullName evidence="3">LytTR family transcriptional regulator</fullName>
    </submittedName>
</protein>
<dbReference type="PROSITE" id="PS50930">
    <property type="entry name" value="HTH_LYTTR"/>
    <property type="match status" value="1"/>
</dbReference>
<organism evidence="3 4">
    <name type="scientific">Flavihumibacter fluminis</name>
    <dbReference type="NCBI Taxonomy" id="2909236"/>
    <lineage>
        <taxon>Bacteria</taxon>
        <taxon>Pseudomonadati</taxon>
        <taxon>Bacteroidota</taxon>
        <taxon>Chitinophagia</taxon>
        <taxon>Chitinophagales</taxon>
        <taxon>Chitinophagaceae</taxon>
        <taxon>Flavihumibacter</taxon>
    </lineage>
</organism>
<feature type="domain" description="HTH LytTR-type" evidence="2">
    <location>
        <begin position="173"/>
        <end position="277"/>
    </location>
</feature>
<comment type="caution">
    <text evidence="3">The sequence shown here is derived from an EMBL/GenBank/DDBJ whole genome shotgun (WGS) entry which is preliminary data.</text>
</comment>
<keyword evidence="1" id="KW-0812">Transmembrane</keyword>
<dbReference type="Pfam" id="PF04397">
    <property type="entry name" value="LytTR"/>
    <property type="match status" value="1"/>
</dbReference>
<dbReference type="Gene3D" id="2.40.50.1020">
    <property type="entry name" value="LytTr DNA-binding domain"/>
    <property type="match status" value="1"/>
</dbReference>
<evidence type="ECO:0000313" key="4">
    <source>
        <dbReference type="Proteomes" id="UP001200145"/>
    </source>
</evidence>
<dbReference type="Proteomes" id="UP001200145">
    <property type="component" value="Unassembled WGS sequence"/>
</dbReference>
<proteinExistence type="predicted"/>
<dbReference type="PANTHER" id="PTHR37299">
    <property type="entry name" value="TRANSCRIPTIONAL REGULATOR-RELATED"/>
    <property type="match status" value="1"/>
</dbReference>
<accession>A0ABS9BNY7</accession>
<name>A0ABS9BNY7_9BACT</name>
<dbReference type="EMBL" id="JAKEVY010000006">
    <property type="protein sequence ID" value="MCF1716823.1"/>
    <property type="molecule type" value="Genomic_DNA"/>
</dbReference>
<evidence type="ECO:0000313" key="3">
    <source>
        <dbReference type="EMBL" id="MCF1716823.1"/>
    </source>
</evidence>
<sequence length="290" mass="33940">MDRIFSMLSISSIAIRIESAVRILLVLITCLVFFTLVQDYLYASFRGGGYYIEESLLFSSFWLFFIPLWWLQWYWLKYKVKVSAPRMLIAILVPIFIHLLLYAGFIWLFSGLFFRHHFAVKQTFWFGLTEYLYVLLGFYVATVLLKGWYVQRKAVNEPTQVSPVQESSPLRQLLVADGNRKVVVTLTDLIYLEARSPYVMLHLENKKLLHRETLKGLETQLDPTEFVRVHKSCMVNCHKIQAVRSRGNGDYDLVLVSGQVIRLSRNYVSVFRQVFRKSSPQDTHPFTQES</sequence>
<dbReference type="InterPro" id="IPR046947">
    <property type="entry name" value="LytR-like"/>
</dbReference>
<dbReference type="SMART" id="SM00850">
    <property type="entry name" value="LytTR"/>
    <property type="match status" value="1"/>
</dbReference>
<dbReference type="RefSeq" id="WP_234868323.1">
    <property type="nucleotide sequence ID" value="NZ_JAKEVY010000006.1"/>
</dbReference>
<feature type="transmembrane region" description="Helical" evidence="1">
    <location>
        <begin position="55"/>
        <end position="76"/>
    </location>
</feature>
<keyword evidence="4" id="KW-1185">Reference proteome</keyword>
<dbReference type="InterPro" id="IPR007492">
    <property type="entry name" value="LytTR_DNA-bd_dom"/>
</dbReference>
<dbReference type="PANTHER" id="PTHR37299:SF1">
    <property type="entry name" value="STAGE 0 SPORULATION PROTEIN A HOMOLOG"/>
    <property type="match status" value="1"/>
</dbReference>